<dbReference type="PANTHER" id="PTHR42956">
    <property type="entry name" value="NITROGENASE IRON-MOLYBDENUM COFACTOR BIOSYNTHESIS PROTEIN NIFE"/>
    <property type="match status" value="1"/>
</dbReference>
<gene>
    <name evidence="3" type="ORF">MNBD_NITROSPIRAE02-126</name>
</gene>
<evidence type="ECO:0000313" key="3">
    <source>
        <dbReference type="EMBL" id="VAX27706.1"/>
    </source>
</evidence>
<organism evidence="3">
    <name type="scientific">hydrothermal vent metagenome</name>
    <dbReference type="NCBI Taxonomy" id="652676"/>
    <lineage>
        <taxon>unclassified sequences</taxon>
        <taxon>metagenomes</taxon>
        <taxon>ecological metagenomes</taxon>
    </lineage>
</organism>
<dbReference type="Pfam" id="PF00148">
    <property type="entry name" value="Oxidored_nitro"/>
    <property type="match status" value="1"/>
</dbReference>
<dbReference type="PROSITE" id="PS00699">
    <property type="entry name" value="NITROGENASE_1_1"/>
    <property type="match status" value="1"/>
</dbReference>
<name>A0A3B1CB41_9ZZZZ</name>
<accession>A0A3B1CB41</accession>
<dbReference type="Gene3D" id="3.40.50.12380">
    <property type="entry name" value="Nitrogenase MoFe cofactor biosynthesis protein NifE, C-terminal"/>
    <property type="match status" value="1"/>
</dbReference>
<dbReference type="InterPro" id="IPR049939">
    <property type="entry name" value="NifE-like"/>
</dbReference>
<dbReference type="InterPro" id="IPR000318">
    <property type="entry name" value="Nase_comp1_CS"/>
</dbReference>
<evidence type="ECO:0000259" key="2">
    <source>
        <dbReference type="Pfam" id="PF00148"/>
    </source>
</evidence>
<dbReference type="SUPFAM" id="SSF53807">
    <property type="entry name" value="Helical backbone' metal receptor"/>
    <property type="match status" value="1"/>
</dbReference>
<dbReference type="InterPro" id="IPR000510">
    <property type="entry name" value="Nase/OxRdtase_comp1"/>
</dbReference>
<dbReference type="AlphaFoldDB" id="A0A3B1CB41"/>
<sequence length="365" mass="39590">MLTGTDKLLESGCDVEKKEKLCRSRGGESCAFDGAMIVLQPIADTAHLVHGPIACCGNTWEGRGTLSSRGDLFKLGFTTDIDEIDIVYGSESRLFNAIVQTYRSVHPKAIFVYSTCVSGLIGEDLDAICRKAEDACGIRVIPVNAPGFVGPKNLGNRIAGEVLLDSVIGTGEPPDNLLAKGGFINLIGEYNIAGDLWLIEPALRKAGIRIMSRITGDATFEEITYAHRADLNVVVCSRALVNVAKEMERKYGIPYVEVSFFGKTEMAKALRGIGNGFSRSGRLSGLSDFDLKQKIDEVIESEEARIDEKLKKYAHLRGMKAVLYTGGVKSWSFISALQDLGIEIVAVGTKKSTVEDEEKMKAILG</sequence>
<dbReference type="Gene3D" id="3.40.50.1980">
    <property type="entry name" value="Nitrogenase molybdenum iron protein domain"/>
    <property type="match status" value="1"/>
</dbReference>
<feature type="non-terminal residue" evidence="3">
    <location>
        <position position="365"/>
    </location>
</feature>
<proteinExistence type="predicted"/>
<dbReference type="GO" id="GO:0016163">
    <property type="term" value="F:nitrogenase activity"/>
    <property type="evidence" value="ECO:0007669"/>
    <property type="project" value="InterPro"/>
</dbReference>
<evidence type="ECO:0000256" key="1">
    <source>
        <dbReference type="ARBA" id="ARBA00023231"/>
    </source>
</evidence>
<keyword evidence="1" id="KW-0535">Nitrogen fixation</keyword>
<dbReference type="PANTHER" id="PTHR42956:SF1">
    <property type="entry name" value="NITROGENASE IRON-MOLYBDENUM COFACTOR BIOSYNTHESIS PROTEIN NIFE"/>
    <property type="match status" value="1"/>
</dbReference>
<dbReference type="EMBL" id="UOGH01000057">
    <property type="protein sequence ID" value="VAX27706.1"/>
    <property type="molecule type" value="Genomic_DNA"/>
</dbReference>
<protein>
    <submittedName>
        <fullName evidence="3">Nitrogenase FeMo-cofactor scaffold and assembly protein NifE</fullName>
    </submittedName>
</protein>
<feature type="domain" description="Nitrogenase/oxidoreductase component 1" evidence="2">
    <location>
        <begin position="30"/>
        <end position="364"/>
    </location>
</feature>
<reference evidence="3" key="1">
    <citation type="submission" date="2018-06" db="EMBL/GenBank/DDBJ databases">
        <authorList>
            <person name="Zhirakovskaya E."/>
        </authorList>
    </citation>
    <scope>NUCLEOTIDE SEQUENCE</scope>
</reference>